<evidence type="ECO:0000256" key="3">
    <source>
        <dbReference type="SAM" id="Phobius"/>
    </source>
</evidence>
<dbReference type="InterPro" id="IPR000917">
    <property type="entry name" value="Sulfatase_N"/>
</dbReference>
<dbReference type="PANTHER" id="PTHR45953">
    <property type="entry name" value="IDURONATE 2-SULFATASE"/>
    <property type="match status" value="1"/>
</dbReference>
<keyword evidence="3" id="KW-1133">Transmembrane helix</keyword>
<name>A0A3L7DT89_9GAMM</name>
<evidence type="ECO:0000313" key="6">
    <source>
        <dbReference type="Proteomes" id="UP000265509"/>
    </source>
</evidence>
<organism evidence="5 6">
    <name type="scientific">Seongchinamella sediminis</name>
    <dbReference type="NCBI Taxonomy" id="2283635"/>
    <lineage>
        <taxon>Bacteria</taxon>
        <taxon>Pseudomonadati</taxon>
        <taxon>Pseudomonadota</taxon>
        <taxon>Gammaproteobacteria</taxon>
        <taxon>Cellvibrionales</taxon>
        <taxon>Halieaceae</taxon>
        <taxon>Seongchinamella</taxon>
    </lineage>
</organism>
<dbReference type="AlphaFoldDB" id="A0A3L7DT89"/>
<evidence type="ECO:0000256" key="1">
    <source>
        <dbReference type="ARBA" id="ARBA00022723"/>
    </source>
</evidence>
<dbReference type="Pfam" id="PF00884">
    <property type="entry name" value="Sulfatase"/>
    <property type="match status" value="1"/>
</dbReference>
<dbReference type="GO" id="GO:0008484">
    <property type="term" value="F:sulfuric ester hydrolase activity"/>
    <property type="evidence" value="ECO:0007669"/>
    <property type="project" value="TreeGrafter"/>
</dbReference>
<comment type="caution">
    <text evidence="5">The sequence shown here is derived from an EMBL/GenBank/DDBJ whole genome shotgun (WGS) entry which is preliminary data.</text>
</comment>
<dbReference type="PANTHER" id="PTHR45953:SF1">
    <property type="entry name" value="IDURONATE 2-SULFATASE"/>
    <property type="match status" value="1"/>
</dbReference>
<dbReference type="Gene3D" id="3.30.1120.10">
    <property type="match status" value="1"/>
</dbReference>
<feature type="transmembrane region" description="Helical" evidence="3">
    <location>
        <begin position="6"/>
        <end position="27"/>
    </location>
</feature>
<feature type="transmembrane region" description="Helical" evidence="3">
    <location>
        <begin position="145"/>
        <end position="166"/>
    </location>
</feature>
<evidence type="ECO:0000259" key="4">
    <source>
        <dbReference type="Pfam" id="PF00884"/>
    </source>
</evidence>
<feature type="transmembrane region" description="Helical" evidence="3">
    <location>
        <begin position="58"/>
        <end position="87"/>
    </location>
</feature>
<protein>
    <recommendedName>
        <fullName evidence="4">Sulfatase N-terminal domain-containing protein</fullName>
    </recommendedName>
</protein>
<dbReference type="Proteomes" id="UP000265509">
    <property type="component" value="Unassembled WGS sequence"/>
</dbReference>
<dbReference type="InterPro" id="IPR017850">
    <property type="entry name" value="Alkaline_phosphatase_core_sf"/>
</dbReference>
<dbReference type="GO" id="GO:0005737">
    <property type="term" value="C:cytoplasm"/>
    <property type="evidence" value="ECO:0007669"/>
    <property type="project" value="TreeGrafter"/>
</dbReference>
<proteinExistence type="predicted"/>
<evidence type="ECO:0000256" key="2">
    <source>
        <dbReference type="ARBA" id="ARBA00022801"/>
    </source>
</evidence>
<dbReference type="Gene3D" id="3.40.720.10">
    <property type="entry name" value="Alkaline Phosphatase, subunit A"/>
    <property type="match status" value="1"/>
</dbReference>
<dbReference type="RefSeq" id="WP_117956583.1">
    <property type="nucleotide sequence ID" value="NZ_QRAN01000020.1"/>
</dbReference>
<dbReference type="EMBL" id="QRAN01000020">
    <property type="protein sequence ID" value="RLQ20768.1"/>
    <property type="molecule type" value="Genomic_DNA"/>
</dbReference>
<feature type="domain" description="Sulfatase N-terminal" evidence="4">
    <location>
        <begin position="213"/>
        <end position="553"/>
    </location>
</feature>
<dbReference type="OrthoDB" id="9803751at2"/>
<keyword evidence="1" id="KW-0479">Metal-binding</keyword>
<evidence type="ECO:0000313" key="5">
    <source>
        <dbReference type="EMBL" id="RLQ20768.1"/>
    </source>
</evidence>
<keyword evidence="2" id="KW-0378">Hydrolase</keyword>
<reference evidence="5 6" key="1">
    <citation type="submission" date="2018-07" db="EMBL/GenBank/DDBJ databases">
        <title>Halioglobus sp. genome submission.</title>
        <authorList>
            <person name="Ye M.-Q."/>
            <person name="Du Z.-J."/>
        </authorList>
    </citation>
    <scope>NUCLEOTIDE SEQUENCE [LARGE SCALE GENOMIC DNA]</scope>
    <source>
        <strain evidence="5 6">U0301</strain>
    </source>
</reference>
<keyword evidence="3" id="KW-0472">Membrane</keyword>
<dbReference type="SUPFAM" id="SSF53649">
    <property type="entry name" value="Alkaline phosphatase-like"/>
    <property type="match status" value="1"/>
</dbReference>
<keyword evidence="6" id="KW-1185">Reference proteome</keyword>
<dbReference type="GO" id="GO:0046872">
    <property type="term" value="F:metal ion binding"/>
    <property type="evidence" value="ECO:0007669"/>
    <property type="project" value="UniProtKB-KW"/>
</dbReference>
<accession>A0A3L7DT89</accession>
<keyword evidence="3" id="KW-0812">Transmembrane</keyword>
<feature type="transmembrane region" description="Helical" evidence="3">
    <location>
        <begin position="172"/>
        <end position="195"/>
    </location>
</feature>
<gene>
    <name evidence="5" type="ORF">DWB85_16085</name>
</gene>
<feature type="transmembrane region" description="Helical" evidence="3">
    <location>
        <begin position="93"/>
        <end position="113"/>
    </location>
</feature>
<sequence length="692" mass="76490">MNFLLLTSLAAVTSGATLAAIIFALLLTIKSTFDYSLAGPLLPADIVRQFRGDAIKSLLRLGFFAFLVALYWALWGAIVLCSVQVLLNFEAGWLMGFLAGMFTIVAAVCIQFFRCLLSNPGVIVASSNYRISRFYSIWRRLSPRLVKYSLVVPALFCGSSVALAVTELWLESAWSSGIILSTSALTLFALAWLVVATPEPRAAKASPGDIKRPNILMLGCDTLRADRVGARRDGIPLTPHLEALASRGSLFKNCYVPCGRTAPSLISLLTGTWPHTHGIRDNFESVTALSVSALPKILADAGYRTAAVSDWCGADLGKFDLGFEICDLPSDSWNLRELIGQGPKDLRLFLSLFVRNRFGKRFLPGLYYLGGVPSTELLGRDVRRHISELSSNSQPFLLNAFFSTTHPPFASEHPYYTQFADPNYNGPSKFAMARLTDPFEIIRAQKEPRKDFDLDQILSLYDGCVKRFDDEVGHVLSHLESCGLADNTIIVLYSDHGMEFFEHGTWGQGNSVIGEQSARIPLIVSGPRVASANRISGIVRSIDLAPTLLDLVGLQIPTEMEGTTLLPSLQGEQLPTLAAFNESGIWLTDLPGMPADHLRYPELFELLEVPDLTSGTLAIKPRYQQRIIEAKDRMVRFGRWKLTYQPLNSGIKYCLFDLFTDPECSLDVGDAHPEIVADLRRTLHAWLRCSER</sequence>